<feature type="transmembrane region" description="Helical" evidence="1">
    <location>
        <begin position="47"/>
        <end position="77"/>
    </location>
</feature>
<dbReference type="HOGENOM" id="CLU_1319817_0_0_5"/>
<gene>
    <name evidence="2" type="ordered locus">NRI_0086</name>
</gene>
<name>C6V3W8_NEORI</name>
<feature type="transmembrane region" description="Helical" evidence="1">
    <location>
        <begin position="98"/>
        <end position="119"/>
    </location>
</feature>
<keyword evidence="3" id="KW-1185">Reference proteome</keyword>
<dbReference type="Proteomes" id="UP000001627">
    <property type="component" value="Chromosome"/>
</dbReference>
<feature type="transmembrane region" description="Helical" evidence="1">
    <location>
        <begin position="139"/>
        <end position="162"/>
    </location>
</feature>
<keyword evidence="1" id="KW-1133">Transmembrane helix</keyword>
<dbReference type="AlphaFoldDB" id="C6V3W8"/>
<keyword evidence="1" id="KW-0812">Transmembrane</keyword>
<accession>C6V3W8</accession>
<dbReference type="EMBL" id="CP001431">
    <property type="protein sequence ID" value="ACT69097.1"/>
    <property type="molecule type" value="Genomic_DNA"/>
</dbReference>
<protein>
    <submittedName>
        <fullName evidence="2">Uncharacterized protein</fullName>
    </submittedName>
</protein>
<evidence type="ECO:0000256" key="1">
    <source>
        <dbReference type="SAM" id="Phobius"/>
    </source>
</evidence>
<feature type="transmembrane region" description="Helical" evidence="1">
    <location>
        <begin position="12"/>
        <end position="35"/>
    </location>
</feature>
<organism evidence="2 3">
    <name type="scientific">Neorickettsia risticii (strain Illinois)</name>
    <dbReference type="NCBI Taxonomy" id="434131"/>
    <lineage>
        <taxon>Bacteria</taxon>
        <taxon>Pseudomonadati</taxon>
        <taxon>Pseudomonadota</taxon>
        <taxon>Alphaproteobacteria</taxon>
        <taxon>Rickettsiales</taxon>
        <taxon>Anaplasmataceae</taxon>
        <taxon>Neorickettsia</taxon>
    </lineage>
</organism>
<dbReference type="KEGG" id="nri:NRI_0086"/>
<reference evidence="2 3" key="1">
    <citation type="journal article" date="2009" name="Nucleic Acids Res.">
        <title>Analysis of complete genome sequence of Neorickettsia risticii: causative agent of Potomac horse fever.</title>
        <authorList>
            <person name="Lin M."/>
            <person name="Zhang C."/>
            <person name="Gibson K."/>
            <person name="Rikihisa Y."/>
        </authorList>
    </citation>
    <scope>NUCLEOTIDE SEQUENCE [LARGE SCALE GENOMIC DNA]</scope>
    <source>
        <strain evidence="2 3">Illinois</strain>
    </source>
</reference>
<proteinExistence type="predicted"/>
<evidence type="ECO:0000313" key="3">
    <source>
        <dbReference type="Proteomes" id="UP000001627"/>
    </source>
</evidence>
<dbReference type="RefSeq" id="WP_012779494.1">
    <property type="nucleotide sequence ID" value="NC_013009.1"/>
</dbReference>
<evidence type="ECO:0000313" key="2">
    <source>
        <dbReference type="EMBL" id="ACT69097.1"/>
    </source>
</evidence>
<keyword evidence="1" id="KW-0472">Membrane</keyword>
<sequence>MLVKNISDKTVVKAAVCLFLYVIFWAIVASVYAAMRGGFLPGGRPMVPALVVALVPGALLWGTFLLFSVAQTADAVVRRERQLGVNVQTVGTRDSNMVWKVTCFSGLASACCIIVWSAIASELELRCAQDNPSILGLSIAEGICAFLFVLSISSIFACRFFCRVYSELESLYEDKDKRKRVSEHQDHEVGSKNDEVSIVEAVLNAVFL</sequence>